<dbReference type="PANTHER" id="PTHR30146:SF109">
    <property type="entry name" value="HTH-TYPE TRANSCRIPTIONAL REGULATOR GALS"/>
    <property type="match status" value="1"/>
</dbReference>
<evidence type="ECO:0000256" key="2">
    <source>
        <dbReference type="ARBA" id="ARBA00023125"/>
    </source>
</evidence>
<proteinExistence type="predicted"/>
<dbReference type="PANTHER" id="PTHR30146">
    <property type="entry name" value="LACI-RELATED TRANSCRIPTIONAL REPRESSOR"/>
    <property type="match status" value="1"/>
</dbReference>
<sequence length="369" mass="40866">MWYLLYIASFCNRLHSELLAAASSFTAITLSAKEDRSAMSSIKEVAKQANVSVATVSRVLNNDPVVKPATKNKVLRVIKEMNYKPNMLAKNLRKQASRTIVMVLPSMSNPYFSEIARGAQAAAYDNAYNIIIGTIESKRWILDTYINMLKTNLAEGIVFVSSSVNKELLEELMDEYKIVLCTEYYPGINATCVAIDNKRAGYEATKELIRRGCSHIAYITGNRESSSVTARIEGYKEALKEAGIPYRPDRIAGAKNRFDHVKEAVNGIIGQGLPIDGIITHSDLQASYILKGIKEKSIALPERVGMISFDGTFLAEITNPTITTIVQPLYDLGYTSVHKLILKLVNESAEAGEEEGLVLLPHHMVIRET</sequence>
<feature type="domain" description="HTH lacI-type" evidence="5">
    <location>
        <begin position="40"/>
        <end position="94"/>
    </location>
</feature>
<dbReference type="GO" id="GO:0003700">
    <property type="term" value="F:DNA-binding transcription factor activity"/>
    <property type="evidence" value="ECO:0007669"/>
    <property type="project" value="TreeGrafter"/>
</dbReference>
<keyword evidence="4" id="KW-0732">Signal</keyword>
<dbReference type="OrthoDB" id="9796186at2"/>
<dbReference type="PROSITE" id="PS50932">
    <property type="entry name" value="HTH_LACI_2"/>
    <property type="match status" value="1"/>
</dbReference>
<dbReference type="PROSITE" id="PS00356">
    <property type="entry name" value="HTH_LACI_1"/>
    <property type="match status" value="1"/>
</dbReference>
<dbReference type="PRINTS" id="PR00036">
    <property type="entry name" value="HTHLACI"/>
</dbReference>
<dbReference type="SUPFAM" id="SSF53822">
    <property type="entry name" value="Periplasmic binding protein-like I"/>
    <property type="match status" value="1"/>
</dbReference>
<dbReference type="InterPro" id="IPR028082">
    <property type="entry name" value="Peripla_BP_I"/>
</dbReference>
<keyword evidence="2" id="KW-0238">DNA-binding</keyword>
<organism evidence="6 7">
    <name type="scientific">Paenibacillus hemerocallicola</name>
    <dbReference type="NCBI Taxonomy" id="1172614"/>
    <lineage>
        <taxon>Bacteria</taxon>
        <taxon>Bacillati</taxon>
        <taxon>Bacillota</taxon>
        <taxon>Bacilli</taxon>
        <taxon>Bacillales</taxon>
        <taxon>Paenibacillaceae</taxon>
        <taxon>Paenibacillus</taxon>
    </lineage>
</organism>
<dbReference type="Gene3D" id="1.10.260.40">
    <property type="entry name" value="lambda repressor-like DNA-binding domains"/>
    <property type="match status" value="1"/>
</dbReference>
<keyword evidence="1" id="KW-0805">Transcription regulation</keyword>
<keyword evidence="3" id="KW-0804">Transcription</keyword>
<evidence type="ECO:0000256" key="1">
    <source>
        <dbReference type="ARBA" id="ARBA00023015"/>
    </source>
</evidence>
<evidence type="ECO:0000313" key="7">
    <source>
        <dbReference type="Proteomes" id="UP000307943"/>
    </source>
</evidence>
<dbReference type="InterPro" id="IPR000843">
    <property type="entry name" value="HTH_LacI"/>
</dbReference>
<reference evidence="6 7" key="1">
    <citation type="submission" date="2019-05" db="EMBL/GenBank/DDBJ databases">
        <title>We sequenced the genome of Paenibacillus hemerocallicola KCTC 33185 for further insight into its adaptation and study the phylogeny of Paenibacillus.</title>
        <authorList>
            <person name="Narsing Rao M.P."/>
        </authorList>
    </citation>
    <scope>NUCLEOTIDE SEQUENCE [LARGE SCALE GENOMIC DNA]</scope>
    <source>
        <strain evidence="6 7">KCTC 33185</strain>
    </source>
</reference>
<dbReference type="CDD" id="cd01392">
    <property type="entry name" value="HTH_LacI"/>
    <property type="match status" value="1"/>
</dbReference>
<keyword evidence="7" id="KW-1185">Reference proteome</keyword>
<evidence type="ECO:0000259" key="5">
    <source>
        <dbReference type="PROSITE" id="PS50932"/>
    </source>
</evidence>
<feature type="chain" id="PRO_5038392529" evidence="4">
    <location>
        <begin position="21"/>
        <end position="369"/>
    </location>
</feature>
<name>A0A5C4TGP8_9BACL</name>
<dbReference type="Pfam" id="PF00356">
    <property type="entry name" value="LacI"/>
    <property type="match status" value="1"/>
</dbReference>
<comment type="caution">
    <text evidence="6">The sequence shown here is derived from an EMBL/GenBank/DDBJ whole genome shotgun (WGS) entry which is preliminary data.</text>
</comment>
<feature type="signal peptide" evidence="4">
    <location>
        <begin position="1"/>
        <end position="20"/>
    </location>
</feature>
<evidence type="ECO:0000256" key="4">
    <source>
        <dbReference type="SAM" id="SignalP"/>
    </source>
</evidence>
<dbReference type="Pfam" id="PF00532">
    <property type="entry name" value="Peripla_BP_1"/>
    <property type="match status" value="1"/>
</dbReference>
<dbReference type="Gene3D" id="3.40.50.2300">
    <property type="match status" value="2"/>
</dbReference>
<dbReference type="EMBL" id="VDCQ01000004">
    <property type="protein sequence ID" value="TNJ67589.1"/>
    <property type="molecule type" value="Genomic_DNA"/>
</dbReference>
<gene>
    <name evidence="6" type="ORF">FE784_04190</name>
</gene>
<dbReference type="InterPro" id="IPR010982">
    <property type="entry name" value="Lambda_DNA-bd_dom_sf"/>
</dbReference>
<dbReference type="Proteomes" id="UP000307943">
    <property type="component" value="Unassembled WGS sequence"/>
</dbReference>
<evidence type="ECO:0000313" key="6">
    <source>
        <dbReference type="EMBL" id="TNJ67589.1"/>
    </source>
</evidence>
<dbReference type="InterPro" id="IPR001761">
    <property type="entry name" value="Peripla_BP/Lac1_sug-bd_dom"/>
</dbReference>
<protein>
    <submittedName>
        <fullName evidence="6">LacI family transcriptional regulator</fullName>
    </submittedName>
</protein>
<evidence type="ECO:0000256" key="3">
    <source>
        <dbReference type="ARBA" id="ARBA00023163"/>
    </source>
</evidence>
<dbReference type="SMART" id="SM00354">
    <property type="entry name" value="HTH_LACI"/>
    <property type="match status" value="1"/>
</dbReference>
<dbReference type="GO" id="GO:0000976">
    <property type="term" value="F:transcription cis-regulatory region binding"/>
    <property type="evidence" value="ECO:0007669"/>
    <property type="project" value="TreeGrafter"/>
</dbReference>
<dbReference type="AlphaFoldDB" id="A0A5C4TGP8"/>
<accession>A0A5C4TGP8</accession>
<dbReference type="SUPFAM" id="SSF47413">
    <property type="entry name" value="lambda repressor-like DNA-binding domains"/>
    <property type="match status" value="1"/>
</dbReference>